<dbReference type="RefSeq" id="WP_168445651.1">
    <property type="nucleotide sequence ID" value="NZ_CP034699.1"/>
</dbReference>
<dbReference type="EMBL" id="CP034710">
    <property type="protein sequence ID" value="AZT39694.1"/>
    <property type="molecule type" value="Genomic_DNA"/>
</dbReference>
<feature type="transmembrane region" description="Helical" evidence="8">
    <location>
        <begin position="124"/>
        <end position="142"/>
    </location>
</feature>
<keyword evidence="5 8" id="KW-1133">Transmembrane helix</keyword>
<geneLocation type="plasmid" evidence="11">
    <name>pRSE40</name>
</geneLocation>
<name>A0A3Q9MUC3_SALET</name>
<keyword evidence="4 8" id="KW-0812">Transmembrane</keyword>
<comment type="subcellular location">
    <subcellularLocation>
        <location evidence="1">Cell membrane</location>
        <topology evidence="1">Multi-pass membrane protein</topology>
    </subcellularLocation>
</comment>
<feature type="transmembrane region" description="Helical" evidence="8">
    <location>
        <begin position="61"/>
        <end position="81"/>
    </location>
</feature>
<sequence>MPFLLLTLAAVFWGGNYVIGHVLVSHANPLLLSEFRWLLTALLLMALYHSSVRKDWNNIKTSLPVIFFLAIFGQVLFPLTLYVGLQYTNSLNAAIYMSATPCMVLCINRFVFKDHISRRNCLGVAASTVGVIFLILQGNLFNLSALSHLNKGDLWAMGSALSWALYCSFLRLKNRAISGNSFVAVSSAIGAVIIIPVAIYGFLHDPGFAATQYLNAGFLSGLVYLVIFPSWLSYVFWNRGILEIGATRGEIFTHIIPLSGGLLSIAFLGTQLHYYHLVSAVLISAGIWLCSGHKKPRMTQTPATPAA</sequence>
<keyword evidence="11" id="KW-0614">Plasmid</keyword>
<evidence type="ECO:0000256" key="1">
    <source>
        <dbReference type="ARBA" id="ARBA00004651"/>
    </source>
</evidence>
<dbReference type="AlphaFoldDB" id="A0A3Q9MUC3"/>
<feature type="transmembrane region" description="Helical" evidence="8">
    <location>
        <begin position="249"/>
        <end position="268"/>
    </location>
</feature>
<evidence type="ECO:0000256" key="3">
    <source>
        <dbReference type="ARBA" id="ARBA00022475"/>
    </source>
</evidence>
<feature type="domain" description="EamA" evidence="9">
    <location>
        <begin position="151"/>
        <end position="290"/>
    </location>
</feature>
<keyword evidence="6 8" id="KW-0472">Membrane</keyword>
<feature type="transmembrane region" description="Helical" evidence="8">
    <location>
        <begin position="154"/>
        <end position="170"/>
    </location>
</feature>
<feature type="domain" description="EamA" evidence="9">
    <location>
        <begin position="4"/>
        <end position="135"/>
    </location>
</feature>
<evidence type="ECO:0000256" key="7">
    <source>
        <dbReference type="ARBA" id="ARBA00040595"/>
    </source>
</evidence>
<reference evidence="11" key="1">
    <citation type="submission" date="2018-12" db="EMBL/GenBank/DDBJ databases">
        <title>Complete genome sequences of twenty non-typhoidal Salmonella isolates from Rwanda.</title>
        <authorList>
            <person name="Byukusenge M."/>
            <person name="Li L."/>
            <person name="Subhashinie K."/>
            <person name="Nzayirambaho M."/>
            <person name="Kuchipudi S.V."/>
            <person name="Jayarao B.M."/>
        </authorList>
    </citation>
    <scope>NUCLEOTIDE SEQUENCE</scope>
    <source>
        <strain evidence="10">RSE21</strain>
        <strain evidence="11">RSE40</strain>
        <plasmid evidence="10">pRSE21</plasmid>
        <plasmid evidence="11">pRSE40</plasmid>
    </source>
</reference>
<evidence type="ECO:0000256" key="2">
    <source>
        <dbReference type="ARBA" id="ARBA00009853"/>
    </source>
</evidence>
<feature type="transmembrane region" description="Helical" evidence="8">
    <location>
        <begin position="93"/>
        <end position="112"/>
    </location>
</feature>
<dbReference type="InterPro" id="IPR000620">
    <property type="entry name" value="EamA_dom"/>
</dbReference>
<evidence type="ECO:0000256" key="6">
    <source>
        <dbReference type="ARBA" id="ARBA00023136"/>
    </source>
</evidence>
<feature type="transmembrane region" description="Helical" evidence="8">
    <location>
        <begin position="274"/>
        <end position="291"/>
    </location>
</feature>
<feature type="transmembrane region" description="Helical" evidence="8">
    <location>
        <begin position="30"/>
        <end position="49"/>
    </location>
</feature>
<protein>
    <recommendedName>
        <fullName evidence="7">Threonine/homoserine exporter RhtA</fullName>
    </recommendedName>
</protein>
<dbReference type="InterPro" id="IPR050638">
    <property type="entry name" value="AA-Vitamin_Transporters"/>
</dbReference>
<dbReference type="EMBL" id="CP034699">
    <property type="protein sequence ID" value="AZT44406.1"/>
    <property type="molecule type" value="Genomic_DNA"/>
</dbReference>
<keyword evidence="3" id="KW-1003">Cell membrane</keyword>
<evidence type="ECO:0000256" key="5">
    <source>
        <dbReference type="ARBA" id="ARBA00022989"/>
    </source>
</evidence>
<feature type="transmembrane region" description="Helical" evidence="8">
    <location>
        <begin position="215"/>
        <end position="237"/>
    </location>
</feature>
<evidence type="ECO:0000256" key="4">
    <source>
        <dbReference type="ARBA" id="ARBA00022692"/>
    </source>
</evidence>
<geneLocation type="plasmid" evidence="10">
    <name>pRSE21</name>
</geneLocation>
<organism evidence="11">
    <name type="scientific">Salmonella enterica subsp. enterica serovar Karamoja</name>
    <dbReference type="NCBI Taxonomy" id="2500153"/>
    <lineage>
        <taxon>Bacteria</taxon>
        <taxon>Pseudomonadati</taxon>
        <taxon>Pseudomonadota</taxon>
        <taxon>Gammaproteobacteria</taxon>
        <taxon>Enterobacterales</taxon>
        <taxon>Enterobacteriaceae</taxon>
        <taxon>Salmonella</taxon>
    </lineage>
</organism>
<dbReference type="PANTHER" id="PTHR32322:SF18">
    <property type="entry name" value="S-ADENOSYLMETHIONINE_S-ADENOSYLHOMOCYSTEINE TRANSPORTER"/>
    <property type="match status" value="1"/>
</dbReference>
<evidence type="ECO:0000256" key="8">
    <source>
        <dbReference type="SAM" id="Phobius"/>
    </source>
</evidence>
<feature type="transmembrane region" description="Helical" evidence="8">
    <location>
        <begin position="182"/>
        <end position="203"/>
    </location>
</feature>
<dbReference type="GO" id="GO:0005886">
    <property type="term" value="C:plasma membrane"/>
    <property type="evidence" value="ECO:0007669"/>
    <property type="project" value="UniProtKB-SubCell"/>
</dbReference>
<dbReference type="Pfam" id="PF00892">
    <property type="entry name" value="EamA"/>
    <property type="match status" value="2"/>
</dbReference>
<accession>A0A3Q9MUC3</accession>
<dbReference type="PANTHER" id="PTHR32322">
    <property type="entry name" value="INNER MEMBRANE TRANSPORTER"/>
    <property type="match status" value="1"/>
</dbReference>
<evidence type="ECO:0000313" key="11">
    <source>
        <dbReference type="EMBL" id="AZT44406.1"/>
    </source>
</evidence>
<dbReference type="SUPFAM" id="SSF103481">
    <property type="entry name" value="Multidrug resistance efflux transporter EmrE"/>
    <property type="match status" value="2"/>
</dbReference>
<evidence type="ECO:0000313" key="10">
    <source>
        <dbReference type="EMBL" id="AZT39694.1"/>
    </source>
</evidence>
<gene>
    <name evidence="11" type="ORF">EL007_24420</name>
    <name evidence="10" type="ORF">ELZ88_24525</name>
</gene>
<comment type="similarity">
    <text evidence="2">Belongs to the drug/metabolite transporter (DMT) superfamily. 10 TMS drug/metabolite exporter (DME) (TC 2.A.7.3) family.</text>
</comment>
<proteinExistence type="inferred from homology"/>
<dbReference type="InterPro" id="IPR037185">
    <property type="entry name" value="EmrE-like"/>
</dbReference>
<evidence type="ECO:0000259" key="9">
    <source>
        <dbReference type="Pfam" id="PF00892"/>
    </source>
</evidence>